<comment type="subcellular location">
    <subcellularLocation>
        <location evidence="4">Cytoplasm</location>
    </subcellularLocation>
</comment>
<evidence type="ECO:0000256" key="4">
    <source>
        <dbReference type="HAMAP-Rule" id="MF_01185"/>
    </source>
</evidence>
<keyword evidence="5" id="KW-0969">Cilium</keyword>
<dbReference type="Pfam" id="PF02623">
    <property type="entry name" value="FliW"/>
    <property type="match status" value="1"/>
</dbReference>
<dbReference type="InterPro" id="IPR003775">
    <property type="entry name" value="Flagellar_assembly_factor_FliW"/>
</dbReference>
<keyword evidence="2 4" id="KW-1005">Bacterial flagellum biogenesis</keyword>
<comment type="caution">
    <text evidence="5">The sequence shown here is derived from an EMBL/GenBank/DDBJ whole genome shotgun (WGS) entry which is preliminary data.</text>
</comment>
<dbReference type="PANTHER" id="PTHR39190:SF1">
    <property type="entry name" value="FLAGELLAR ASSEMBLY FACTOR FLIW"/>
    <property type="match status" value="1"/>
</dbReference>
<dbReference type="Gene3D" id="2.30.290.10">
    <property type="entry name" value="BH3618-like"/>
    <property type="match status" value="1"/>
</dbReference>
<comment type="function">
    <text evidence="4">Acts as an anti-CsrA protein, binds CsrA and prevents it from repressing translation of its target genes, one of which is flagellin. Binds to flagellin and participates in the assembly of the flagellum.</text>
</comment>
<comment type="similarity">
    <text evidence="4">Belongs to the FliW family.</text>
</comment>
<keyword evidence="5" id="KW-0966">Cell projection</keyword>
<reference evidence="5 6" key="1">
    <citation type="submission" date="2017-08" db="EMBL/GenBank/DDBJ databases">
        <title>Salimicrobium alkalisoli sp. nov., isolated from saline alkaline soil.</title>
        <authorList>
            <person name="Zhang G."/>
            <person name="Xiong Q."/>
        </authorList>
    </citation>
    <scope>NUCLEOTIDE SEQUENCE [LARGE SCALE GENOMIC DNA]</scope>
    <source>
        <strain evidence="5 6">WN024</strain>
    </source>
</reference>
<dbReference type="SUPFAM" id="SSF141457">
    <property type="entry name" value="BH3618-like"/>
    <property type="match status" value="1"/>
</dbReference>
<dbReference type="EMBL" id="NSGH01000010">
    <property type="protein sequence ID" value="PBB05622.1"/>
    <property type="molecule type" value="Genomic_DNA"/>
</dbReference>
<gene>
    <name evidence="4" type="primary">fliW</name>
    <name evidence="5" type="ORF">CKW00_07530</name>
</gene>
<evidence type="ECO:0000313" key="5">
    <source>
        <dbReference type="EMBL" id="PBB05622.1"/>
    </source>
</evidence>
<dbReference type="NCBIfam" id="NF009793">
    <property type="entry name" value="PRK13285.1-1"/>
    <property type="match status" value="1"/>
</dbReference>
<sequence>MKVATKYFGEVAVEEKEIVRFPQGLPGFRHINEFVLLPLPDAPMYSVLQAVGEKETAFVTANPYLFFKDYEFDIDENSKVELQLETPEDVELYCVLTVKDPFRESTINLQAPVVINKRTNQAKQLILNSSRYHTKHGIADQKAGDEHVNP</sequence>
<name>A0ABX4HQY6_9BACI</name>
<proteinExistence type="inferred from homology"/>
<protein>
    <recommendedName>
        <fullName evidence="4">Flagellar assembly factor FliW</fullName>
    </recommendedName>
</protein>
<dbReference type="PANTHER" id="PTHR39190">
    <property type="entry name" value="FLAGELLAR ASSEMBLY FACTOR FLIW"/>
    <property type="match status" value="1"/>
</dbReference>
<evidence type="ECO:0000256" key="3">
    <source>
        <dbReference type="ARBA" id="ARBA00022845"/>
    </source>
</evidence>
<dbReference type="Proteomes" id="UP000217561">
    <property type="component" value="Unassembled WGS sequence"/>
</dbReference>
<organism evidence="5 6">
    <name type="scientific">Salimicrobium humidisoli</name>
    <dbReference type="NCBI Taxonomy" id="2029857"/>
    <lineage>
        <taxon>Bacteria</taxon>
        <taxon>Bacillati</taxon>
        <taxon>Bacillota</taxon>
        <taxon>Bacilli</taxon>
        <taxon>Bacillales</taxon>
        <taxon>Bacillaceae</taxon>
        <taxon>Salimicrobium</taxon>
    </lineage>
</organism>
<dbReference type="RefSeq" id="WP_095822057.1">
    <property type="nucleotide sequence ID" value="NZ_NSGH01000010.1"/>
</dbReference>
<evidence type="ECO:0000256" key="2">
    <source>
        <dbReference type="ARBA" id="ARBA00022795"/>
    </source>
</evidence>
<keyword evidence="3 4" id="KW-0810">Translation regulation</keyword>
<keyword evidence="5" id="KW-0282">Flagellum</keyword>
<dbReference type="HAMAP" id="MF_01185">
    <property type="entry name" value="FliW"/>
    <property type="match status" value="1"/>
</dbReference>
<comment type="subunit">
    <text evidence="4">Interacts with translational regulator CsrA and flagellin(s).</text>
</comment>
<evidence type="ECO:0000256" key="1">
    <source>
        <dbReference type="ARBA" id="ARBA00022490"/>
    </source>
</evidence>
<keyword evidence="4" id="KW-0143">Chaperone</keyword>
<evidence type="ECO:0000313" key="6">
    <source>
        <dbReference type="Proteomes" id="UP000217561"/>
    </source>
</evidence>
<keyword evidence="1 4" id="KW-0963">Cytoplasm</keyword>
<accession>A0ABX4HQY6</accession>
<dbReference type="InterPro" id="IPR024046">
    <property type="entry name" value="Flagellar_assmbl_FliW_dom_sf"/>
</dbReference>
<keyword evidence="6" id="KW-1185">Reference proteome</keyword>